<proteinExistence type="predicted"/>
<evidence type="ECO:0000313" key="2">
    <source>
        <dbReference type="EMBL" id="RBQ22310.1"/>
    </source>
</evidence>
<keyword evidence="1" id="KW-1133">Transmembrane helix</keyword>
<reference evidence="2 3" key="1">
    <citation type="submission" date="2018-06" db="EMBL/GenBank/DDBJ databases">
        <title>Genomic insight into two independent archaeal endosymbiosis events.</title>
        <authorList>
            <person name="Lind A.E."/>
            <person name="Lewis W.H."/>
            <person name="Spang A."/>
            <person name="Guy L."/>
            <person name="Embley M.T."/>
            <person name="Ettema T.J.G."/>
        </authorList>
    </citation>
    <scope>NUCLEOTIDE SEQUENCE [LARGE SCALE GENOMIC DNA]</scope>
    <source>
        <strain evidence="2">NOE</strain>
    </source>
</reference>
<dbReference type="AlphaFoldDB" id="A0A366M9B2"/>
<evidence type="ECO:0000313" key="3">
    <source>
        <dbReference type="Proteomes" id="UP000253099"/>
    </source>
</evidence>
<name>A0A366M9B2_9EURY</name>
<feature type="transmembrane region" description="Helical" evidence="1">
    <location>
        <begin position="34"/>
        <end position="60"/>
    </location>
</feature>
<protein>
    <recommendedName>
        <fullName evidence="4">TM2 domain-containing protein</fullName>
    </recommendedName>
</protein>
<keyword evidence="1" id="KW-0472">Membrane</keyword>
<evidence type="ECO:0008006" key="4">
    <source>
        <dbReference type="Google" id="ProtNLM"/>
    </source>
</evidence>
<gene>
    <name evidence="2" type="ORF">ALNOE001_20460</name>
</gene>
<keyword evidence="3" id="KW-1185">Reference proteome</keyword>
<accession>A0A366M9B2</accession>
<comment type="caution">
    <text evidence="2">The sequence shown here is derived from an EMBL/GenBank/DDBJ whole genome shotgun (WGS) entry which is preliminary data.</text>
</comment>
<dbReference type="EMBL" id="NIZT01000070">
    <property type="protein sequence ID" value="RBQ22310.1"/>
    <property type="molecule type" value="Genomic_DNA"/>
</dbReference>
<sequence length="70" mass="7944">MTNILIATILSFLIPGLGQIYEGQNFLKGIVFLIIGIILYILIYTVETNICIISFIYSIYSAYDACRFLK</sequence>
<organism evidence="2 3">
    <name type="scientific">Candidatus Methanobinarius endosymbioticus</name>
    <dbReference type="NCBI Taxonomy" id="2006182"/>
    <lineage>
        <taxon>Archaea</taxon>
        <taxon>Methanobacteriati</taxon>
        <taxon>Methanobacteriota</taxon>
        <taxon>Methanomada group</taxon>
        <taxon>Methanobacteria</taxon>
        <taxon>Methanobacteriales</taxon>
        <taxon>Methanobacteriaceae</taxon>
        <taxon>Candidatus Methanobinarius</taxon>
    </lineage>
</organism>
<keyword evidence="1" id="KW-0812">Transmembrane</keyword>
<dbReference type="Proteomes" id="UP000253099">
    <property type="component" value="Unassembled WGS sequence"/>
</dbReference>
<evidence type="ECO:0000256" key="1">
    <source>
        <dbReference type="SAM" id="Phobius"/>
    </source>
</evidence>